<protein>
    <submittedName>
        <fullName evidence="11">Homeobox domain-containing protein</fullName>
    </submittedName>
</protein>
<organism evidence="11">
    <name type="scientific">Enterobius vermicularis</name>
    <name type="common">Human pinworm</name>
    <dbReference type="NCBI Taxonomy" id="51028"/>
    <lineage>
        <taxon>Eukaryota</taxon>
        <taxon>Metazoa</taxon>
        <taxon>Ecdysozoa</taxon>
        <taxon>Nematoda</taxon>
        <taxon>Chromadorea</taxon>
        <taxon>Rhabditida</taxon>
        <taxon>Spirurina</taxon>
        <taxon>Oxyuridomorpha</taxon>
        <taxon>Oxyuroidea</taxon>
        <taxon>Oxyuridae</taxon>
        <taxon>Enterobius</taxon>
    </lineage>
</organism>
<dbReference type="CDD" id="cd00086">
    <property type="entry name" value="homeodomain"/>
    <property type="match status" value="1"/>
</dbReference>
<feature type="region of interest" description="Disordered" evidence="7">
    <location>
        <begin position="86"/>
        <end position="136"/>
    </location>
</feature>
<evidence type="ECO:0000256" key="3">
    <source>
        <dbReference type="ARBA" id="ARBA00023155"/>
    </source>
</evidence>
<accession>A0A158QBE1</accession>
<dbReference type="SUPFAM" id="SSF46689">
    <property type="entry name" value="Homeodomain-like"/>
    <property type="match status" value="1"/>
</dbReference>
<dbReference type="SMART" id="SM00389">
    <property type="entry name" value="HOX"/>
    <property type="match status" value="1"/>
</dbReference>
<proteinExistence type="predicted"/>
<evidence type="ECO:0000256" key="2">
    <source>
        <dbReference type="ARBA" id="ARBA00023125"/>
    </source>
</evidence>
<evidence type="ECO:0000256" key="7">
    <source>
        <dbReference type="SAM" id="MobiDB-lite"/>
    </source>
</evidence>
<reference evidence="11" key="1">
    <citation type="submission" date="2016-04" db="UniProtKB">
        <authorList>
            <consortium name="WormBaseParasite"/>
        </authorList>
    </citation>
    <scope>IDENTIFICATION</scope>
</reference>
<feature type="DNA-binding region" description="Homeobox" evidence="5">
    <location>
        <begin position="35"/>
        <end position="94"/>
    </location>
</feature>
<dbReference type="FunFam" id="1.10.10.60:FF:000679">
    <property type="entry name" value="Homeobox protein aristaless"/>
    <property type="match status" value="1"/>
</dbReference>
<dbReference type="PANTHER" id="PTHR24329:SF337">
    <property type="entry name" value="ARISTALESS RELATED HOMEOBOX"/>
    <property type="match status" value="1"/>
</dbReference>
<dbReference type="Proteomes" id="UP000274131">
    <property type="component" value="Unassembled WGS sequence"/>
</dbReference>
<feature type="compositionally biased region" description="Low complexity" evidence="7">
    <location>
        <begin position="106"/>
        <end position="125"/>
    </location>
</feature>
<dbReference type="PROSITE" id="PS00027">
    <property type="entry name" value="HOMEOBOX_1"/>
    <property type="match status" value="1"/>
</dbReference>
<evidence type="ECO:0000256" key="6">
    <source>
        <dbReference type="RuleBase" id="RU000682"/>
    </source>
</evidence>
<keyword evidence="3 5" id="KW-0371">Homeobox</keyword>
<dbReference type="WBParaSite" id="EVEC_0000925401-mRNA-1">
    <property type="protein sequence ID" value="EVEC_0000925401-mRNA-1"/>
    <property type="gene ID" value="EVEC_0000925401"/>
</dbReference>
<dbReference type="PANTHER" id="PTHR24329">
    <property type="entry name" value="HOMEOBOX PROTEIN ARISTALESS"/>
    <property type="match status" value="1"/>
</dbReference>
<evidence type="ECO:0000256" key="5">
    <source>
        <dbReference type="PROSITE-ProRule" id="PRU00108"/>
    </source>
</evidence>
<gene>
    <name evidence="9" type="ORF">EVEC_LOCUS8695</name>
</gene>
<dbReference type="Gene3D" id="1.10.10.60">
    <property type="entry name" value="Homeodomain-like"/>
    <property type="match status" value="1"/>
</dbReference>
<name>A0A158QBE1_ENTVE</name>
<dbReference type="PROSITE" id="PS50071">
    <property type="entry name" value="HOMEOBOX_2"/>
    <property type="match status" value="1"/>
</dbReference>
<dbReference type="GO" id="GO:0005634">
    <property type="term" value="C:nucleus"/>
    <property type="evidence" value="ECO:0007669"/>
    <property type="project" value="UniProtKB-SubCell"/>
</dbReference>
<evidence type="ECO:0000313" key="9">
    <source>
        <dbReference type="EMBL" id="VDD93944.1"/>
    </source>
</evidence>
<dbReference type="GO" id="GO:0000977">
    <property type="term" value="F:RNA polymerase II transcription regulatory region sequence-specific DNA binding"/>
    <property type="evidence" value="ECO:0007669"/>
    <property type="project" value="TreeGrafter"/>
</dbReference>
<keyword evidence="4 5" id="KW-0539">Nucleus</keyword>
<dbReference type="AlphaFoldDB" id="A0A158QBE1"/>
<dbReference type="InterPro" id="IPR017970">
    <property type="entry name" value="Homeobox_CS"/>
</dbReference>
<dbReference type="GO" id="GO:0030182">
    <property type="term" value="P:neuron differentiation"/>
    <property type="evidence" value="ECO:0007669"/>
    <property type="project" value="UniProtKB-ARBA"/>
</dbReference>
<keyword evidence="2 5" id="KW-0238">DNA-binding</keyword>
<sequence length="228" mass="25589">MRFPTAYAHIPCPSGTAASGQGFPYTFSAMLPRKTRRERTTFNRQQLEVLEKLFATTHYPDVYAREKIANEIQLQESRIQVWFKNRRAKHRQQEKQKPKANCSPGSTSLASNNSSNSTTTETNLSGDKTMRCNPGTKDCSLRQDTLSISSAPTHATAPLTVPQMNHTSLQYYQDFNNYFYGGAYCPMIDTPQVYHNPYSSGYHQAAVSAYGQPPPAAYPANPYFFGTC</sequence>
<evidence type="ECO:0000313" key="11">
    <source>
        <dbReference type="WBParaSite" id="EVEC_0000925401-mRNA-1"/>
    </source>
</evidence>
<feature type="domain" description="Homeobox" evidence="8">
    <location>
        <begin position="33"/>
        <end position="93"/>
    </location>
</feature>
<reference evidence="9 10" key="2">
    <citation type="submission" date="2018-10" db="EMBL/GenBank/DDBJ databases">
        <authorList>
            <consortium name="Pathogen Informatics"/>
        </authorList>
    </citation>
    <scope>NUCLEOTIDE SEQUENCE [LARGE SCALE GENOMIC DNA]</scope>
</reference>
<dbReference type="OrthoDB" id="6159439at2759"/>
<dbReference type="InterPro" id="IPR009057">
    <property type="entry name" value="Homeodomain-like_sf"/>
</dbReference>
<keyword evidence="10" id="KW-1185">Reference proteome</keyword>
<evidence type="ECO:0000256" key="1">
    <source>
        <dbReference type="ARBA" id="ARBA00004123"/>
    </source>
</evidence>
<dbReference type="EMBL" id="UXUI01009559">
    <property type="protein sequence ID" value="VDD93944.1"/>
    <property type="molecule type" value="Genomic_DNA"/>
</dbReference>
<comment type="subcellular location">
    <subcellularLocation>
        <location evidence="1 5 6">Nucleus</location>
    </subcellularLocation>
</comment>
<dbReference type="GO" id="GO:0000981">
    <property type="term" value="F:DNA-binding transcription factor activity, RNA polymerase II-specific"/>
    <property type="evidence" value="ECO:0007669"/>
    <property type="project" value="InterPro"/>
</dbReference>
<evidence type="ECO:0000259" key="8">
    <source>
        <dbReference type="PROSITE" id="PS50071"/>
    </source>
</evidence>
<dbReference type="InterPro" id="IPR050649">
    <property type="entry name" value="Paired_Homeobox_TFs"/>
</dbReference>
<dbReference type="Pfam" id="PF00046">
    <property type="entry name" value="Homeodomain"/>
    <property type="match status" value="1"/>
</dbReference>
<evidence type="ECO:0000256" key="4">
    <source>
        <dbReference type="ARBA" id="ARBA00023242"/>
    </source>
</evidence>
<evidence type="ECO:0000313" key="10">
    <source>
        <dbReference type="Proteomes" id="UP000274131"/>
    </source>
</evidence>
<dbReference type="InterPro" id="IPR001356">
    <property type="entry name" value="HD"/>
</dbReference>